<dbReference type="SUPFAM" id="SSF54686">
    <property type="entry name" value="Ribosomal protein L16p/L10e"/>
    <property type="match status" value="1"/>
</dbReference>
<sequence length="137" mass="14883">MSLMPKRTKFRRRMVGAAIKGLAVRGSAVVFGEFALKAQSSGILSVAQIEAARKAITHHTKRSGKLWIRVFADKPITKKPNETRMGGGKGVVSHYGAVTKKGKVIFELDGVSEILAKEAFARAASKLSVKTRFVVEE</sequence>
<evidence type="ECO:0000256" key="2">
    <source>
        <dbReference type="ARBA" id="ARBA00022555"/>
    </source>
</evidence>
<evidence type="ECO:0000256" key="4">
    <source>
        <dbReference type="ARBA" id="ARBA00023274"/>
    </source>
</evidence>
<dbReference type="InterPro" id="IPR000114">
    <property type="entry name" value="Ribosomal_uL16_bact-type"/>
</dbReference>
<dbReference type="InterPro" id="IPR016180">
    <property type="entry name" value="Ribosomal_uL16_dom"/>
</dbReference>
<dbReference type="InterPro" id="IPR020798">
    <property type="entry name" value="Ribosomal_uL16_CS"/>
</dbReference>
<dbReference type="Gene3D" id="3.90.1170.10">
    <property type="entry name" value="Ribosomal protein L10e/L16"/>
    <property type="match status" value="1"/>
</dbReference>
<reference evidence="7 8" key="1">
    <citation type="submission" date="2017-09" db="EMBL/GenBank/DDBJ databases">
        <title>Depth-based differentiation of microbial function through sediment-hosted aquifers and enrichment of novel symbionts in the deep terrestrial subsurface.</title>
        <authorList>
            <person name="Probst A.J."/>
            <person name="Ladd B."/>
            <person name="Jarett J.K."/>
            <person name="Geller-Mcgrath D.E."/>
            <person name="Sieber C.M."/>
            <person name="Emerson J.B."/>
            <person name="Anantharaman K."/>
            <person name="Thomas B.C."/>
            <person name="Malmstrom R."/>
            <person name="Stieglmeier M."/>
            <person name="Klingl A."/>
            <person name="Woyke T."/>
            <person name="Ryan C.M."/>
            <person name="Banfield J.F."/>
        </authorList>
    </citation>
    <scope>NUCLEOTIDE SEQUENCE [LARGE SCALE GENOMIC DNA]</scope>
    <source>
        <strain evidence="7">CG23_combo_of_CG06-09_8_20_14_all_40_14</strain>
    </source>
</reference>
<evidence type="ECO:0000313" key="7">
    <source>
        <dbReference type="EMBL" id="PIP04502.1"/>
    </source>
</evidence>
<keyword evidence="2 6" id="KW-0820">tRNA-binding</keyword>
<dbReference type="EMBL" id="PCQY01000027">
    <property type="protein sequence ID" value="PIP04502.1"/>
    <property type="molecule type" value="Genomic_DNA"/>
</dbReference>
<gene>
    <name evidence="7" type="ORF">COX53_02170</name>
</gene>
<accession>A0A2G9XC16</accession>
<keyword evidence="3 5" id="KW-0689">Ribosomal protein</keyword>
<keyword evidence="6" id="KW-0699">rRNA-binding</keyword>
<evidence type="ECO:0000256" key="6">
    <source>
        <dbReference type="RuleBase" id="RU004414"/>
    </source>
</evidence>
<dbReference type="PROSITE" id="PS00586">
    <property type="entry name" value="RIBOSOMAL_L16_1"/>
    <property type="match status" value="1"/>
</dbReference>
<dbReference type="GO" id="GO:0022625">
    <property type="term" value="C:cytosolic large ribosomal subunit"/>
    <property type="evidence" value="ECO:0007669"/>
    <property type="project" value="TreeGrafter"/>
</dbReference>
<dbReference type="PANTHER" id="PTHR12220">
    <property type="entry name" value="50S/60S RIBOSOMAL PROTEIN L16"/>
    <property type="match status" value="1"/>
</dbReference>
<dbReference type="InterPro" id="IPR036920">
    <property type="entry name" value="Ribosomal_uL16_sf"/>
</dbReference>
<name>A0A2G9XC16_UNCKA</name>
<dbReference type="PRINTS" id="PR00060">
    <property type="entry name" value="RIBOSOMALL16"/>
</dbReference>
<dbReference type="CDD" id="cd01433">
    <property type="entry name" value="Ribosomal_L16_L10e"/>
    <property type="match status" value="1"/>
</dbReference>
<dbReference type="GO" id="GO:0000049">
    <property type="term" value="F:tRNA binding"/>
    <property type="evidence" value="ECO:0007669"/>
    <property type="project" value="UniProtKB-KW"/>
</dbReference>
<protein>
    <recommendedName>
        <fullName evidence="6">50S ribosomal protein L16</fullName>
    </recommendedName>
</protein>
<dbReference type="Pfam" id="PF00252">
    <property type="entry name" value="Ribosomal_L16"/>
    <property type="match status" value="1"/>
</dbReference>
<evidence type="ECO:0000256" key="1">
    <source>
        <dbReference type="ARBA" id="ARBA00008931"/>
    </source>
</evidence>
<comment type="function">
    <text evidence="6">Binds 23S rRNA and is also seen to make contacts with the A and possibly P site tRNAs.</text>
</comment>
<dbReference type="PANTHER" id="PTHR12220:SF13">
    <property type="entry name" value="LARGE RIBOSOMAL SUBUNIT PROTEIN UL16M"/>
    <property type="match status" value="1"/>
</dbReference>
<dbReference type="GO" id="GO:0006412">
    <property type="term" value="P:translation"/>
    <property type="evidence" value="ECO:0007669"/>
    <property type="project" value="InterPro"/>
</dbReference>
<evidence type="ECO:0000256" key="5">
    <source>
        <dbReference type="RuleBase" id="RU004413"/>
    </source>
</evidence>
<dbReference type="InterPro" id="IPR047873">
    <property type="entry name" value="Ribosomal_uL16"/>
</dbReference>
<keyword evidence="4 5" id="KW-0687">Ribonucleoprotein</keyword>
<comment type="similarity">
    <text evidence="1 5">Belongs to the universal ribosomal protein uL16 family.</text>
</comment>
<evidence type="ECO:0000256" key="3">
    <source>
        <dbReference type="ARBA" id="ARBA00022980"/>
    </source>
</evidence>
<dbReference type="NCBIfam" id="TIGR01164">
    <property type="entry name" value="rplP_bact"/>
    <property type="match status" value="1"/>
</dbReference>
<evidence type="ECO:0000313" key="8">
    <source>
        <dbReference type="Proteomes" id="UP000231388"/>
    </source>
</evidence>
<proteinExistence type="inferred from homology"/>
<dbReference type="GO" id="GO:0019843">
    <property type="term" value="F:rRNA binding"/>
    <property type="evidence" value="ECO:0007669"/>
    <property type="project" value="UniProtKB-KW"/>
</dbReference>
<organism evidence="7 8">
    <name type="scientific">candidate division WWE3 bacterium CG23_combo_of_CG06-09_8_20_14_all_40_14</name>
    <dbReference type="NCBI Taxonomy" id="1975095"/>
    <lineage>
        <taxon>Bacteria</taxon>
        <taxon>Katanobacteria</taxon>
    </lineage>
</organism>
<dbReference type="FunFam" id="3.90.1170.10:FF:000001">
    <property type="entry name" value="50S ribosomal protein L16"/>
    <property type="match status" value="1"/>
</dbReference>
<comment type="caution">
    <text evidence="7">The sequence shown here is derived from an EMBL/GenBank/DDBJ whole genome shotgun (WGS) entry which is preliminary data.</text>
</comment>
<dbReference type="AlphaFoldDB" id="A0A2G9XC16"/>
<dbReference type="GO" id="GO:0003735">
    <property type="term" value="F:structural constituent of ribosome"/>
    <property type="evidence" value="ECO:0007669"/>
    <property type="project" value="InterPro"/>
</dbReference>
<keyword evidence="6" id="KW-0694">RNA-binding</keyword>
<comment type="subunit">
    <text evidence="6">Part of the 50S ribosomal subunit.</text>
</comment>
<dbReference type="Proteomes" id="UP000231388">
    <property type="component" value="Unassembled WGS sequence"/>
</dbReference>